<gene>
    <name evidence="1" type="ORF">Xedl_03119</name>
</gene>
<organism evidence="1 2">
    <name type="scientific">Xenorhabdus eapokensis</name>
    <dbReference type="NCBI Taxonomy" id="1873482"/>
    <lineage>
        <taxon>Bacteria</taxon>
        <taxon>Pseudomonadati</taxon>
        <taxon>Pseudomonadota</taxon>
        <taxon>Gammaproteobacteria</taxon>
        <taxon>Enterobacterales</taxon>
        <taxon>Morganellaceae</taxon>
        <taxon>Xenorhabdus</taxon>
    </lineage>
</organism>
<reference evidence="1 2" key="1">
    <citation type="submission" date="2016-09" db="EMBL/GenBank/DDBJ databases">
        <title>Xenorhabdus thuongxuanensis sp. nov. and Xenorhabdus eapokensis sp. nov., isolated from Steinernema species.</title>
        <authorList>
            <person name="Kaempfer P."/>
            <person name="Tobias N.J."/>
            <person name="Phan Ke L."/>
            <person name="Bode H.B."/>
            <person name="Glaeser S.P."/>
        </authorList>
    </citation>
    <scope>NUCLEOTIDE SEQUENCE [LARGE SCALE GENOMIC DNA]</scope>
    <source>
        <strain evidence="1 2">DL20</strain>
    </source>
</reference>
<dbReference type="RefSeq" id="WP_074024727.1">
    <property type="nucleotide sequence ID" value="NZ_CAWNAG010000137.1"/>
</dbReference>
<evidence type="ECO:0000313" key="1">
    <source>
        <dbReference type="EMBL" id="OKP00805.1"/>
    </source>
</evidence>
<comment type="caution">
    <text evidence="1">The sequence shown here is derived from an EMBL/GenBank/DDBJ whole genome shotgun (WGS) entry which is preliminary data.</text>
</comment>
<sequence length="420" mass="49066">MEIINYLKLLERNVCPVCLKGNNLYKKDHLDFHKSLVESYCRSDSIKTKEIFNNISTNIWNKKDSIYFRLYKIDYNTALLRVNDNTMSSLGLYNHYKKNSGVELTLSQLGKETKDNIKHLISLSLPFKQFQLDLEKHAVLGFNHTYDFSINTQSALDPLLTMRNAKIIGSLKNSTLLSTSGNKFLLNGYINIDFSCEFTDPQSIFNWFGKDWNADGTPFKIKDNLTILITYSINKADVEKYRHNVSAWRLIHHFFEKSQQTLTLSEIGLEHEIRRLVGHLGISDRFQSQIESGERVTFRNTYDFSTEANKGIYGDALWAIRNATICGRLEDIEVELLYSNRYNIKGFIKYKFYDEFTDPIDIFNWVETDINLFGKPFNIIGEWREYVSFLVEKDVYDNKIKELMDLEIGKPFECCKNKTQ</sequence>
<evidence type="ECO:0000313" key="2">
    <source>
        <dbReference type="Proteomes" id="UP000186268"/>
    </source>
</evidence>
<protein>
    <submittedName>
        <fullName evidence="1">Uncharacterized protein</fullName>
    </submittedName>
</protein>
<proteinExistence type="predicted"/>
<dbReference type="AlphaFoldDB" id="A0A1Q5TKR0"/>
<accession>A0A1Q5TKR0</accession>
<name>A0A1Q5TKR0_9GAMM</name>
<keyword evidence="2" id="KW-1185">Reference proteome</keyword>
<dbReference type="EMBL" id="MKGQ01000030">
    <property type="protein sequence ID" value="OKP00805.1"/>
    <property type="molecule type" value="Genomic_DNA"/>
</dbReference>
<dbReference type="Proteomes" id="UP000186268">
    <property type="component" value="Unassembled WGS sequence"/>
</dbReference>
<dbReference type="OrthoDB" id="6442213at2"/>